<keyword evidence="1" id="KW-0732">Signal</keyword>
<dbReference type="Pfam" id="PF04650">
    <property type="entry name" value="YSIRK_signal"/>
    <property type="match status" value="1"/>
</dbReference>
<feature type="compositionally biased region" description="Polar residues" evidence="2">
    <location>
        <begin position="84"/>
        <end position="102"/>
    </location>
</feature>
<feature type="domain" description="YSIRK Gram-positive signal peptide" evidence="3">
    <location>
        <begin position="15"/>
        <end position="40"/>
    </location>
</feature>
<dbReference type="Proteomes" id="UP000242752">
    <property type="component" value="Unassembled WGS sequence"/>
</dbReference>
<feature type="compositionally biased region" description="Low complexity" evidence="2">
    <location>
        <begin position="166"/>
        <end position="182"/>
    </location>
</feature>
<feature type="compositionally biased region" description="Polar residues" evidence="2">
    <location>
        <begin position="141"/>
        <end position="157"/>
    </location>
</feature>
<feature type="region of interest" description="Disordered" evidence="2">
    <location>
        <begin position="55"/>
        <end position="190"/>
    </location>
</feature>
<feature type="compositionally biased region" description="Basic and acidic residues" evidence="2">
    <location>
        <begin position="129"/>
        <end position="140"/>
    </location>
</feature>
<gene>
    <name evidence="4" type="ORF">CD122_05195</name>
</gene>
<sequence>MGVLILKRKLDFLPNRNNRYSIRKFTVGTASILIGATLVFGVANDDAQAEEKDAVEETVSASDDLDVPDEENETTEVLTDDLADNTQQNAEEVSITETANVTEENKDADGKENVESAVTNEDTTPDSNELEKQQVRKTEPSNETTPDTNTLENNSATVERVDRTPINETTPTETSTPTDTTNRANIYFRK</sequence>
<protein>
    <recommendedName>
        <fullName evidence="3">YSIRK Gram-positive signal peptide domain-containing protein</fullName>
    </recommendedName>
</protein>
<dbReference type="InterPro" id="IPR005877">
    <property type="entry name" value="YSIRK_signal_dom"/>
</dbReference>
<name>A0A2K3YQV9_9STAP</name>
<reference evidence="4 5" key="1">
    <citation type="submission" date="2017-08" db="EMBL/GenBank/DDBJ databases">
        <title>Draft genome sequences of 64 type strains of genus Staph aureus.</title>
        <authorList>
            <person name="Cole K."/>
            <person name="Golubchik T."/>
            <person name="Russell J."/>
            <person name="Foster D."/>
            <person name="Llewelyn M."/>
            <person name="Wilson D."/>
            <person name="Crook D."/>
            <person name="Paul J."/>
        </authorList>
    </citation>
    <scope>NUCLEOTIDE SEQUENCE [LARGE SCALE GENOMIC DNA]</scope>
    <source>
        <strain evidence="4 5">DSM 21968</strain>
    </source>
</reference>
<feature type="compositionally biased region" description="Acidic residues" evidence="2">
    <location>
        <begin position="63"/>
        <end position="83"/>
    </location>
</feature>
<evidence type="ECO:0000256" key="2">
    <source>
        <dbReference type="SAM" id="MobiDB-lite"/>
    </source>
</evidence>
<proteinExistence type="predicted"/>
<dbReference type="NCBIfam" id="TIGR01168">
    <property type="entry name" value="YSIRK_signal"/>
    <property type="match status" value="1"/>
</dbReference>
<comment type="caution">
    <text evidence="4">The sequence shown here is derived from an EMBL/GenBank/DDBJ whole genome shotgun (WGS) entry which is preliminary data.</text>
</comment>
<evidence type="ECO:0000259" key="3">
    <source>
        <dbReference type="Pfam" id="PF04650"/>
    </source>
</evidence>
<organism evidence="4 5">
    <name type="scientific">Staphylococcus rostri</name>
    <dbReference type="NCBI Taxonomy" id="522262"/>
    <lineage>
        <taxon>Bacteria</taxon>
        <taxon>Bacillati</taxon>
        <taxon>Bacillota</taxon>
        <taxon>Bacilli</taxon>
        <taxon>Bacillales</taxon>
        <taxon>Staphylococcaceae</taxon>
        <taxon>Staphylococcus</taxon>
    </lineage>
</organism>
<dbReference type="EMBL" id="PPRF01000031">
    <property type="protein sequence ID" value="PNZ27993.1"/>
    <property type="molecule type" value="Genomic_DNA"/>
</dbReference>
<feature type="compositionally biased region" description="Basic and acidic residues" evidence="2">
    <location>
        <begin position="103"/>
        <end position="114"/>
    </location>
</feature>
<evidence type="ECO:0000313" key="4">
    <source>
        <dbReference type="EMBL" id="PNZ27993.1"/>
    </source>
</evidence>
<dbReference type="AlphaFoldDB" id="A0A2K3YQV9"/>
<evidence type="ECO:0000313" key="5">
    <source>
        <dbReference type="Proteomes" id="UP000242752"/>
    </source>
</evidence>
<feature type="compositionally biased region" description="Polar residues" evidence="2">
    <location>
        <begin position="116"/>
        <end position="127"/>
    </location>
</feature>
<keyword evidence="5" id="KW-1185">Reference proteome</keyword>
<dbReference type="OrthoDB" id="2414488at2"/>
<evidence type="ECO:0000256" key="1">
    <source>
        <dbReference type="ARBA" id="ARBA00022729"/>
    </source>
</evidence>
<accession>A0A2K3YQV9</accession>